<feature type="transmembrane region" description="Helical" evidence="2">
    <location>
        <begin position="31"/>
        <end position="61"/>
    </location>
</feature>
<keyword evidence="2" id="KW-0812">Transmembrane</keyword>
<evidence type="ECO:0000313" key="3">
    <source>
        <dbReference type="EMBL" id="MEM0706482.1"/>
    </source>
</evidence>
<evidence type="ECO:0000313" key="4">
    <source>
        <dbReference type="Proteomes" id="UP001490940"/>
    </source>
</evidence>
<protein>
    <recommendedName>
        <fullName evidence="1">Protein TraL</fullName>
    </recommendedName>
</protein>
<comment type="subcellular location">
    <subcellularLocation>
        <location evidence="1">Cell outer membrane</location>
    </subcellularLocation>
</comment>
<dbReference type="NCBIfam" id="TIGR02762">
    <property type="entry name" value="TraL_TIGR"/>
    <property type="match status" value="1"/>
</dbReference>
<dbReference type="EMBL" id="JBCGUG010000017">
    <property type="protein sequence ID" value="MEM0706482.1"/>
    <property type="molecule type" value="Genomic_DNA"/>
</dbReference>
<keyword evidence="1 2" id="KW-0472">Membrane</keyword>
<keyword evidence="1" id="KW-0998">Cell outer membrane</keyword>
<dbReference type="Pfam" id="PF07178">
    <property type="entry name" value="TraL"/>
    <property type="match status" value="1"/>
</dbReference>
<organism evidence="3 4">
    <name type="scientific">Enterobacter quasihormaechei</name>
    <dbReference type="NCBI Taxonomy" id="2529382"/>
    <lineage>
        <taxon>Bacteria</taxon>
        <taxon>Pseudomonadati</taxon>
        <taxon>Pseudomonadota</taxon>
        <taxon>Gammaproteobacteria</taxon>
        <taxon>Enterobacterales</taxon>
        <taxon>Enterobacteriaceae</taxon>
        <taxon>Enterobacter</taxon>
    </lineage>
</organism>
<keyword evidence="4" id="KW-1185">Reference proteome</keyword>
<comment type="caution">
    <text evidence="3">The sequence shown here is derived from an EMBL/GenBank/DDBJ whole genome shotgun (WGS) entry which is preliminary data.</text>
</comment>
<dbReference type="InterPro" id="IPR016382">
    <property type="entry name" value="Pilus_assmbly_TraL"/>
</dbReference>
<sequence>MNMADDSLKKYRFPETLTNQSRWFGLPVDELIPAAVCIGWGFWTQHYIPGIIAAVLAYLAIKKLKKGRGSAWLRDLVYWYMPTALLRGIFHDVPDSCYRQWIK</sequence>
<dbReference type="InterPro" id="IPR009838">
    <property type="entry name" value="T4SS_TraL"/>
</dbReference>
<gene>
    <name evidence="3" type="primary">traL</name>
    <name evidence="3" type="ORF">AAGT82_18950</name>
</gene>
<keyword evidence="2" id="KW-1133">Transmembrane helix</keyword>
<evidence type="ECO:0000256" key="2">
    <source>
        <dbReference type="SAM" id="Phobius"/>
    </source>
</evidence>
<reference evidence="3 4" key="1">
    <citation type="submission" date="2024-04" db="EMBL/GenBank/DDBJ databases">
        <title>Draft genome sequence of a multidrug-resistant Enterobacter quasihormaechei Hakim RU_CBWE strain isolated from pond surface water at the University of Rajshahi in Bangladesh.</title>
        <authorList>
            <person name="Raihan J."/>
            <person name="Islam M.S."/>
            <person name="Khan M.U."/>
            <person name="Romance M."/>
            <person name="Haque M.H."/>
        </authorList>
    </citation>
    <scope>NUCLEOTIDE SEQUENCE [LARGE SCALE GENOMIC DNA]</scope>
    <source>
        <strain evidence="3 4">Hakim RU_CBWE</strain>
    </source>
</reference>
<dbReference type="PIRSF" id="PIRSF003259">
    <property type="entry name" value="Pilus_assembly_TraL"/>
    <property type="match status" value="1"/>
</dbReference>
<dbReference type="Proteomes" id="UP001490940">
    <property type="component" value="Unassembled WGS sequence"/>
</dbReference>
<evidence type="ECO:0000256" key="1">
    <source>
        <dbReference type="PIRNR" id="PIRNR003259"/>
    </source>
</evidence>
<accession>A0ABU9PLQ8</accession>
<comment type="function">
    <text evidence="1">Membrane protein involved in F pilin formation.</text>
</comment>
<proteinExistence type="predicted"/>
<name>A0ABU9PLQ8_9ENTR</name>
<keyword evidence="1" id="KW-0184">Conjugation</keyword>